<gene>
    <name evidence="2" type="ORF">Sfulv_56620</name>
</gene>
<feature type="domain" description="DUF3459" evidence="1">
    <location>
        <begin position="37"/>
        <end position="80"/>
    </location>
</feature>
<sequence>MLALYRRALALRRSSDGFGDGPMTWLPAAQGVLAFARTHGLICVANLSDRPTPLPAHRELLLASGPLDGEGLLPGDTAVWLRA</sequence>
<evidence type="ECO:0000259" key="1">
    <source>
        <dbReference type="Pfam" id="PF11941"/>
    </source>
</evidence>
<keyword evidence="3" id="KW-1185">Reference proteome</keyword>
<dbReference type="Pfam" id="PF11941">
    <property type="entry name" value="DUF3459"/>
    <property type="match status" value="1"/>
</dbReference>
<accession>A0A7J0CEB1</accession>
<dbReference type="EMBL" id="BLWC01000001">
    <property type="protein sequence ID" value="GFN00852.1"/>
    <property type="molecule type" value="Genomic_DNA"/>
</dbReference>
<comment type="caution">
    <text evidence="2">The sequence shown here is derived from an EMBL/GenBank/DDBJ whole genome shotgun (WGS) entry which is preliminary data.</text>
</comment>
<evidence type="ECO:0000313" key="2">
    <source>
        <dbReference type="EMBL" id="GFN00852.1"/>
    </source>
</evidence>
<evidence type="ECO:0000313" key="3">
    <source>
        <dbReference type="Proteomes" id="UP000498980"/>
    </source>
</evidence>
<dbReference type="AlphaFoldDB" id="A0A7J0CEB1"/>
<name>A0A7J0CEB1_9ACTN</name>
<proteinExistence type="predicted"/>
<dbReference type="InterPro" id="IPR022567">
    <property type="entry name" value="DUF3459"/>
</dbReference>
<dbReference type="GO" id="GO:0016798">
    <property type="term" value="F:hydrolase activity, acting on glycosyl bonds"/>
    <property type="evidence" value="ECO:0007669"/>
    <property type="project" value="UniProtKB-KW"/>
</dbReference>
<reference evidence="2 3" key="1">
    <citation type="submission" date="2020-05" db="EMBL/GenBank/DDBJ databases">
        <title>Whole genome shotgun sequence of Streptomyces fulvorobeus NBRC 15897.</title>
        <authorList>
            <person name="Komaki H."/>
            <person name="Tamura T."/>
        </authorList>
    </citation>
    <scope>NUCLEOTIDE SEQUENCE [LARGE SCALE GENOMIC DNA]</scope>
    <source>
        <strain evidence="2 3">NBRC 15897</strain>
    </source>
</reference>
<dbReference type="Proteomes" id="UP000498980">
    <property type="component" value="Unassembled WGS sequence"/>
</dbReference>
<organism evidence="2 3">
    <name type="scientific">Streptomyces fulvorobeus</name>
    <dbReference type="NCBI Taxonomy" id="284028"/>
    <lineage>
        <taxon>Bacteria</taxon>
        <taxon>Bacillati</taxon>
        <taxon>Actinomycetota</taxon>
        <taxon>Actinomycetes</taxon>
        <taxon>Kitasatosporales</taxon>
        <taxon>Streptomycetaceae</taxon>
        <taxon>Streptomyces</taxon>
    </lineage>
</organism>
<protein>
    <recommendedName>
        <fullName evidence="1">DUF3459 domain-containing protein</fullName>
    </recommendedName>
</protein>